<dbReference type="Proteomes" id="UP001203852">
    <property type="component" value="Unassembled WGS sequence"/>
</dbReference>
<dbReference type="PIRSF" id="PIRSF006060">
    <property type="entry name" value="AA_transporter"/>
    <property type="match status" value="1"/>
</dbReference>
<feature type="transmembrane region" description="Helical" evidence="6">
    <location>
        <begin position="394"/>
        <end position="411"/>
    </location>
</feature>
<proteinExistence type="predicted"/>
<feature type="transmembrane region" description="Helical" evidence="6">
    <location>
        <begin position="123"/>
        <end position="146"/>
    </location>
</feature>
<feature type="transmembrane region" description="Helical" evidence="6">
    <location>
        <begin position="32"/>
        <end position="53"/>
    </location>
</feature>
<name>A0AAN6E0Z8_9EURO</name>
<evidence type="ECO:0000256" key="5">
    <source>
        <dbReference type="ARBA" id="ARBA00023136"/>
    </source>
</evidence>
<dbReference type="Gene3D" id="1.20.1740.10">
    <property type="entry name" value="Amino acid/polyamine transporter I"/>
    <property type="match status" value="1"/>
</dbReference>
<dbReference type="InterPro" id="IPR002293">
    <property type="entry name" value="AA/rel_permease1"/>
</dbReference>
<dbReference type="GO" id="GO:0016020">
    <property type="term" value="C:membrane"/>
    <property type="evidence" value="ECO:0007669"/>
    <property type="project" value="UniProtKB-SubCell"/>
</dbReference>
<feature type="transmembrane region" description="Helical" evidence="6">
    <location>
        <begin position="316"/>
        <end position="339"/>
    </location>
</feature>
<evidence type="ECO:0000256" key="4">
    <source>
        <dbReference type="ARBA" id="ARBA00022989"/>
    </source>
</evidence>
<feature type="transmembrane region" description="Helical" evidence="6">
    <location>
        <begin position="466"/>
        <end position="488"/>
    </location>
</feature>
<evidence type="ECO:0000256" key="3">
    <source>
        <dbReference type="ARBA" id="ARBA00022692"/>
    </source>
</evidence>
<evidence type="ECO:0000256" key="2">
    <source>
        <dbReference type="ARBA" id="ARBA00022448"/>
    </source>
</evidence>
<keyword evidence="5 6" id="KW-0472">Membrane</keyword>
<keyword evidence="8" id="KW-1185">Reference proteome</keyword>
<dbReference type="GO" id="GO:0022857">
    <property type="term" value="F:transmembrane transporter activity"/>
    <property type="evidence" value="ECO:0007669"/>
    <property type="project" value="InterPro"/>
</dbReference>
<feature type="transmembrane region" description="Helical" evidence="6">
    <location>
        <begin position="65"/>
        <end position="86"/>
    </location>
</feature>
<evidence type="ECO:0000256" key="1">
    <source>
        <dbReference type="ARBA" id="ARBA00004141"/>
    </source>
</evidence>
<evidence type="ECO:0000256" key="6">
    <source>
        <dbReference type="SAM" id="Phobius"/>
    </source>
</evidence>
<dbReference type="PANTHER" id="PTHR45649:SF11">
    <property type="entry name" value="TRANSPORTER, PUTATIVE (EUROFUNG)-RELATED"/>
    <property type="match status" value="1"/>
</dbReference>
<keyword evidence="2" id="KW-0813">Transport</keyword>
<gene>
    <name evidence="7" type="ORF">EDD36DRAFT_494177</name>
</gene>
<feature type="transmembrane region" description="Helical" evidence="6">
    <location>
        <begin position="266"/>
        <end position="290"/>
    </location>
</feature>
<sequence>MDPDKTRRESNADDLELEAQGYQRAMPRRFSLLSLLSLSFALTASWNGFGSAIGTGLAEFSASGVLWTLIIAATMSWIVSLGMAELSSAYPNSGAQYYWSFRVAAPAWAPFASYVSACVSTAGWWLGNASVANFIAAMILAMVKITNTDYTIQPWHQYLIYAAILWLAAAINIFGSRFVPLFSNFILYFSLATLVATIITILGCAAPKFQKASWVFGDTTNSTGWDNKGLLFILCLLNNAYGFMGTDAGAHLAEEIPNPMVNVPKVIVMPVFIGLITTWPFALACLFVIVDVERVIAPPSGLPLIEIYYQATGSKAATIALLAAFAFCLFGCATANIAGSSRQIWAASRDNAFPGSRWWSQVSPRFQMPLNAAVLSAMVTMLYGLIFLGSSTAFASMVGANIVFMMTSYVIPQGILAWRGRAAVLPERHLNLGRWGIVVNVVSCVWCVFLDVVACIPVTRPVTTTNMNWVSVVMVGIGAYVLIAWCLWQRHVYKGPRVNVQLQDQIHREILHHEGRELTTTISGIELDDAIHDLGHKPVKAD</sequence>
<evidence type="ECO:0000313" key="7">
    <source>
        <dbReference type="EMBL" id="KAI1615252.1"/>
    </source>
</evidence>
<dbReference type="PANTHER" id="PTHR45649">
    <property type="entry name" value="AMINO-ACID PERMEASE BAT1"/>
    <property type="match status" value="1"/>
</dbReference>
<comment type="caution">
    <text evidence="7">The sequence shown here is derived from an EMBL/GenBank/DDBJ whole genome shotgun (WGS) entry which is preliminary data.</text>
</comment>
<feature type="transmembrane region" description="Helical" evidence="6">
    <location>
        <begin position="432"/>
        <end position="454"/>
    </location>
</feature>
<feature type="transmembrane region" description="Helical" evidence="6">
    <location>
        <begin position="370"/>
        <end position="388"/>
    </location>
</feature>
<feature type="transmembrane region" description="Helical" evidence="6">
    <location>
        <begin position="158"/>
        <end position="179"/>
    </location>
</feature>
<dbReference type="AlphaFoldDB" id="A0AAN6E0Z8"/>
<dbReference type="EMBL" id="MU404352">
    <property type="protein sequence ID" value="KAI1615252.1"/>
    <property type="molecule type" value="Genomic_DNA"/>
</dbReference>
<accession>A0AAN6E0Z8</accession>
<keyword evidence="4 6" id="KW-1133">Transmembrane helix</keyword>
<reference evidence="7" key="1">
    <citation type="journal article" date="2022" name="bioRxiv">
        <title>Deciphering the potential niche of two novel black yeast fungi from a biological soil crust based on their genomes, phenotypes, and melanin regulation.</title>
        <authorList>
            <consortium name="DOE Joint Genome Institute"/>
            <person name="Carr E.C."/>
            <person name="Barton Q."/>
            <person name="Grambo S."/>
            <person name="Sullivan M."/>
            <person name="Renfro C.M."/>
            <person name="Kuo A."/>
            <person name="Pangilinan J."/>
            <person name="Lipzen A."/>
            <person name="Keymanesh K."/>
            <person name="Savage E."/>
            <person name="Barry K."/>
            <person name="Grigoriev I.V."/>
            <person name="Riekhof W.R."/>
            <person name="Harris S.S."/>
        </authorList>
    </citation>
    <scope>NUCLEOTIDE SEQUENCE</scope>
    <source>
        <strain evidence="7">JF 03-4F</strain>
    </source>
</reference>
<organism evidence="7 8">
    <name type="scientific">Exophiala viscosa</name>
    <dbReference type="NCBI Taxonomy" id="2486360"/>
    <lineage>
        <taxon>Eukaryota</taxon>
        <taxon>Fungi</taxon>
        <taxon>Dikarya</taxon>
        <taxon>Ascomycota</taxon>
        <taxon>Pezizomycotina</taxon>
        <taxon>Eurotiomycetes</taxon>
        <taxon>Chaetothyriomycetidae</taxon>
        <taxon>Chaetothyriales</taxon>
        <taxon>Herpotrichiellaceae</taxon>
        <taxon>Exophiala</taxon>
    </lineage>
</organism>
<feature type="transmembrane region" description="Helical" evidence="6">
    <location>
        <begin position="98"/>
        <end position="117"/>
    </location>
</feature>
<protein>
    <submittedName>
        <fullName evidence="7">Amino acid transporter</fullName>
    </submittedName>
</protein>
<keyword evidence="3 6" id="KW-0812">Transmembrane</keyword>
<comment type="subcellular location">
    <subcellularLocation>
        <location evidence="1">Membrane</location>
        <topology evidence="1">Multi-pass membrane protein</topology>
    </subcellularLocation>
</comment>
<evidence type="ECO:0000313" key="8">
    <source>
        <dbReference type="Proteomes" id="UP001203852"/>
    </source>
</evidence>
<dbReference type="Pfam" id="PF13520">
    <property type="entry name" value="AA_permease_2"/>
    <property type="match status" value="1"/>
</dbReference>
<feature type="transmembrane region" description="Helical" evidence="6">
    <location>
        <begin position="185"/>
        <end position="206"/>
    </location>
</feature>